<comment type="caution">
    <text evidence="2">The sequence shown here is derived from an EMBL/GenBank/DDBJ whole genome shotgun (WGS) entry which is preliminary data.</text>
</comment>
<accession>A0A8S3YTN4</accession>
<dbReference type="OrthoDB" id="427280at2759"/>
<dbReference type="CDD" id="cd02961">
    <property type="entry name" value="PDI_a_family"/>
    <property type="match status" value="1"/>
</dbReference>
<reference evidence="2" key="1">
    <citation type="submission" date="2021-04" db="EMBL/GenBank/DDBJ databases">
        <authorList>
            <consortium name="Molecular Ecology Group"/>
        </authorList>
    </citation>
    <scope>NUCLEOTIDE SEQUENCE</scope>
</reference>
<dbReference type="Gene3D" id="3.40.30.10">
    <property type="entry name" value="Glutaredoxin"/>
    <property type="match status" value="1"/>
</dbReference>
<dbReference type="InterPro" id="IPR013766">
    <property type="entry name" value="Thioredoxin_domain"/>
</dbReference>
<keyword evidence="3" id="KW-1185">Reference proteome</keyword>
<dbReference type="EMBL" id="CAJHNH020000880">
    <property type="protein sequence ID" value="CAG5120343.1"/>
    <property type="molecule type" value="Genomic_DNA"/>
</dbReference>
<evidence type="ECO:0000313" key="2">
    <source>
        <dbReference type="EMBL" id="CAG5120343.1"/>
    </source>
</evidence>
<organism evidence="2 3">
    <name type="scientific">Candidula unifasciata</name>
    <dbReference type="NCBI Taxonomy" id="100452"/>
    <lineage>
        <taxon>Eukaryota</taxon>
        <taxon>Metazoa</taxon>
        <taxon>Spiralia</taxon>
        <taxon>Lophotrochozoa</taxon>
        <taxon>Mollusca</taxon>
        <taxon>Gastropoda</taxon>
        <taxon>Heterobranchia</taxon>
        <taxon>Euthyneura</taxon>
        <taxon>Panpulmonata</taxon>
        <taxon>Eupulmonata</taxon>
        <taxon>Stylommatophora</taxon>
        <taxon>Helicina</taxon>
        <taxon>Helicoidea</taxon>
        <taxon>Geomitridae</taxon>
        <taxon>Candidula</taxon>
    </lineage>
</organism>
<dbReference type="SUPFAM" id="SSF52833">
    <property type="entry name" value="Thioredoxin-like"/>
    <property type="match status" value="1"/>
</dbReference>
<dbReference type="AlphaFoldDB" id="A0A8S3YTN4"/>
<dbReference type="Pfam" id="PF00085">
    <property type="entry name" value="Thioredoxin"/>
    <property type="match status" value="1"/>
</dbReference>
<sequence>MADSYRTSRNLKRNSRIGLNEGWEDNYRFSVFEPSDNITQLEDDQYEEFISRNDVALVLFYDRFLPATEVAKENIIKAAKITQRPMSGFGSVDCPTNKDLCDSVGVDSLPSFKLFSRGHLVSTVREFASFTPDTIKKYVENCPILVQALPPRTLCERYEVSPHPKTTLKKAHSMKPVWPEKEKGRKFSCRCMGKKK</sequence>
<gene>
    <name evidence="2" type="ORF">CUNI_LOCUS5901</name>
</gene>
<dbReference type="Proteomes" id="UP000678393">
    <property type="component" value="Unassembled WGS sequence"/>
</dbReference>
<evidence type="ECO:0000259" key="1">
    <source>
        <dbReference type="Pfam" id="PF00085"/>
    </source>
</evidence>
<feature type="domain" description="Thioredoxin" evidence="1">
    <location>
        <begin position="39"/>
        <end position="126"/>
    </location>
</feature>
<dbReference type="InterPro" id="IPR036249">
    <property type="entry name" value="Thioredoxin-like_sf"/>
</dbReference>
<name>A0A8S3YTN4_9EUPU</name>
<evidence type="ECO:0000313" key="3">
    <source>
        <dbReference type="Proteomes" id="UP000678393"/>
    </source>
</evidence>
<proteinExistence type="predicted"/>
<protein>
    <recommendedName>
        <fullName evidence="1">Thioredoxin domain-containing protein</fullName>
    </recommendedName>
</protein>